<dbReference type="SUPFAM" id="SSF51735">
    <property type="entry name" value="NAD(P)-binding Rossmann-fold domains"/>
    <property type="match status" value="1"/>
</dbReference>
<dbReference type="FunCoup" id="J4G1M9">
    <property type="interactions" value="41"/>
</dbReference>
<dbReference type="InterPro" id="IPR002347">
    <property type="entry name" value="SDR_fam"/>
</dbReference>
<evidence type="ECO:0000256" key="2">
    <source>
        <dbReference type="ARBA" id="ARBA00023002"/>
    </source>
</evidence>
<dbReference type="STRING" id="599839.J4G1M9"/>
<dbReference type="OrthoDB" id="1669814at2759"/>
<dbReference type="GO" id="GO:0016616">
    <property type="term" value="F:oxidoreductase activity, acting on the CH-OH group of donors, NAD or NADP as acceptor"/>
    <property type="evidence" value="ECO:0007669"/>
    <property type="project" value="UniProtKB-ARBA"/>
</dbReference>
<dbReference type="AlphaFoldDB" id="J4G1M9"/>
<protein>
    <recommendedName>
        <fullName evidence="5">Ketoreductase (KR) domain-containing protein</fullName>
    </recommendedName>
</protein>
<accession>J4G1M9</accession>
<dbReference type="EMBL" id="HE796979">
    <property type="protein sequence ID" value="CCM00333.1"/>
    <property type="molecule type" value="Genomic_DNA"/>
</dbReference>
<evidence type="ECO:0008006" key="5">
    <source>
        <dbReference type="Google" id="ProtNLM"/>
    </source>
</evidence>
<reference evidence="3 4" key="1">
    <citation type="journal article" date="2012" name="Appl. Environ. Microbiol.">
        <title>Short-read sequencing for genomic analysis of the brown rot fungus Fibroporia radiculosa.</title>
        <authorList>
            <person name="Tang J.D."/>
            <person name="Perkins A.D."/>
            <person name="Sonstegard T.S."/>
            <person name="Schroeder S.G."/>
            <person name="Burgess S.C."/>
            <person name="Diehl S.V."/>
        </authorList>
    </citation>
    <scope>NUCLEOTIDE SEQUENCE [LARGE SCALE GENOMIC DNA]</scope>
    <source>
        <strain evidence="3 4">TFFH 294</strain>
    </source>
</reference>
<dbReference type="GeneID" id="24095244"/>
<gene>
    <name evidence="3" type="ORF">FIBRA_02363</name>
</gene>
<name>J4G1M9_9APHY</name>
<dbReference type="InParanoid" id="J4G1M9"/>
<keyword evidence="4" id="KW-1185">Reference proteome</keyword>
<dbReference type="RefSeq" id="XP_012179616.1">
    <property type="nucleotide sequence ID" value="XM_012324226.1"/>
</dbReference>
<dbReference type="GO" id="GO:0050664">
    <property type="term" value="F:oxidoreductase activity, acting on NAD(P)H, oxygen as acceptor"/>
    <property type="evidence" value="ECO:0007669"/>
    <property type="project" value="TreeGrafter"/>
</dbReference>
<dbReference type="InterPro" id="IPR036291">
    <property type="entry name" value="NAD(P)-bd_dom_sf"/>
</dbReference>
<dbReference type="Proteomes" id="UP000006352">
    <property type="component" value="Unassembled WGS sequence"/>
</dbReference>
<evidence type="ECO:0000313" key="3">
    <source>
        <dbReference type="EMBL" id="CCM00333.1"/>
    </source>
</evidence>
<dbReference type="PRINTS" id="PR00081">
    <property type="entry name" value="GDHRDH"/>
</dbReference>
<dbReference type="PANTHER" id="PTHR43008:SF4">
    <property type="entry name" value="CHAIN DEHYDROGENASE, PUTATIVE (AFU_ORTHOLOGUE AFUA_4G08710)-RELATED"/>
    <property type="match status" value="1"/>
</dbReference>
<sequence>MPLGAQSARLGQSLVHNARPVIPSLSTGRATLSTAHALRSASKSPLRMENQKNVGHLPSYAPVGVSAALDASPSSTPKPTLFDHEFSLADRVALVSGGNRGLGLEMAMSLVEAGARVVYCVDLPKQPGEEWTKVKEYVGRMQGKAGQGRLEYISADTRDQEAMWRIGEKIGDTEGRMDACVAAAGILKPHTDCLDYPAKQFQEARRIHSTGSAN</sequence>
<proteinExistence type="inferred from homology"/>
<evidence type="ECO:0000313" key="4">
    <source>
        <dbReference type="Proteomes" id="UP000006352"/>
    </source>
</evidence>
<dbReference type="Gene3D" id="3.40.50.720">
    <property type="entry name" value="NAD(P)-binding Rossmann-like Domain"/>
    <property type="match status" value="1"/>
</dbReference>
<dbReference type="Pfam" id="PF00106">
    <property type="entry name" value="adh_short"/>
    <property type="match status" value="1"/>
</dbReference>
<keyword evidence="2" id="KW-0560">Oxidoreductase</keyword>
<dbReference type="PANTHER" id="PTHR43008">
    <property type="entry name" value="BENZIL REDUCTASE"/>
    <property type="match status" value="1"/>
</dbReference>
<comment type="similarity">
    <text evidence="1">Belongs to the short-chain dehydrogenases/reductases (SDR) family.</text>
</comment>
<evidence type="ECO:0000256" key="1">
    <source>
        <dbReference type="ARBA" id="ARBA00006484"/>
    </source>
</evidence>
<organism evidence="3 4">
    <name type="scientific">Fibroporia radiculosa</name>
    <dbReference type="NCBI Taxonomy" id="599839"/>
    <lineage>
        <taxon>Eukaryota</taxon>
        <taxon>Fungi</taxon>
        <taxon>Dikarya</taxon>
        <taxon>Basidiomycota</taxon>
        <taxon>Agaricomycotina</taxon>
        <taxon>Agaricomycetes</taxon>
        <taxon>Polyporales</taxon>
        <taxon>Fibroporiaceae</taxon>
        <taxon>Fibroporia</taxon>
    </lineage>
</organism>
<dbReference type="HOGENOM" id="CLU_1288919_0_0_1"/>